<name>A0A9P4MZ02_9PLEO</name>
<comment type="caution">
    <text evidence="1">The sequence shown here is derived from an EMBL/GenBank/DDBJ whole genome shotgun (WGS) entry which is preliminary data.</text>
</comment>
<evidence type="ECO:0000313" key="2">
    <source>
        <dbReference type="Proteomes" id="UP000800093"/>
    </source>
</evidence>
<organism evidence="1 2">
    <name type="scientific">Lojkania enalia</name>
    <dbReference type="NCBI Taxonomy" id="147567"/>
    <lineage>
        <taxon>Eukaryota</taxon>
        <taxon>Fungi</taxon>
        <taxon>Dikarya</taxon>
        <taxon>Ascomycota</taxon>
        <taxon>Pezizomycotina</taxon>
        <taxon>Dothideomycetes</taxon>
        <taxon>Pleosporomycetidae</taxon>
        <taxon>Pleosporales</taxon>
        <taxon>Pleosporales incertae sedis</taxon>
        <taxon>Lojkania</taxon>
    </lineage>
</organism>
<sequence>MLLGTRIYWTLPSSRRSPVFCFDSERSTSLPCYQVTSRLFACNPSLRLQAELPTTPGPPPANCPELNRRPHLSACHCANRALPRCTPSPPSPPPPLSPAV</sequence>
<gene>
    <name evidence="1" type="ORF">CC78DRAFT_286255</name>
</gene>
<keyword evidence="2" id="KW-1185">Reference proteome</keyword>
<protein>
    <submittedName>
        <fullName evidence="1">Uncharacterized protein</fullName>
    </submittedName>
</protein>
<accession>A0A9P4MZ02</accession>
<reference evidence="2" key="1">
    <citation type="journal article" date="2020" name="Stud. Mycol.">
        <title>101 Dothideomycetes genomes: A test case for predicting lifestyles and emergence of pathogens.</title>
        <authorList>
            <person name="Haridas S."/>
            <person name="Albert R."/>
            <person name="Binder M."/>
            <person name="Bloem J."/>
            <person name="LaButti K."/>
            <person name="Salamov A."/>
            <person name="Andreopoulos B."/>
            <person name="Baker S."/>
            <person name="Barry K."/>
            <person name="Bills G."/>
            <person name="Bluhm B."/>
            <person name="Cannon C."/>
            <person name="Castanera R."/>
            <person name="Culley D."/>
            <person name="Daum C."/>
            <person name="Ezra D."/>
            <person name="Gonzalez J."/>
            <person name="Henrissat B."/>
            <person name="Kuo A."/>
            <person name="Liang C."/>
            <person name="Lipzen A."/>
            <person name="Lutzoni F."/>
            <person name="Magnuson J."/>
            <person name="Mondo S."/>
            <person name="Nolan M."/>
            <person name="Ohm R."/>
            <person name="Pangilinan J."/>
            <person name="Park H.-J."/>
            <person name="Ramirez L."/>
            <person name="Alfaro M."/>
            <person name="Sun H."/>
            <person name="Tritt A."/>
            <person name="Yoshinaga Y."/>
            <person name="Zwiers L.-H."/>
            <person name="Turgeon B."/>
            <person name="Goodwin S."/>
            <person name="Spatafora J."/>
            <person name="Crous P."/>
            <person name="Grigoriev I."/>
        </authorList>
    </citation>
    <scope>NUCLEOTIDE SEQUENCE [LARGE SCALE GENOMIC DNA]</scope>
    <source>
        <strain evidence="2">CBS 304.66</strain>
    </source>
</reference>
<evidence type="ECO:0000313" key="1">
    <source>
        <dbReference type="EMBL" id="KAF2263145.1"/>
    </source>
</evidence>
<dbReference type="Proteomes" id="UP000800093">
    <property type="component" value="Unassembled WGS sequence"/>
</dbReference>
<dbReference type="AlphaFoldDB" id="A0A9P4MZ02"/>
<dbReference type="EMBL" id="ML986629">
    <property type="protein sequence ID" value="KAF2263145.1"/>
    <property type="molecule type" value="Genomic_DNA"/>
</dbReference>
<proteinExistence type="predicted"/>